<gene>
    <name evidence="2" type="ORF">RRG08_016985</name>
</gene>
<keyword evidence="3" id="KW-1185">Reference proteome</keyword>
<accession>A0AAE1CQ57</accession>
<dbReference type="EMBL" id="JAWDGP010007289">
    <property type="protein sequence ID" value="KAK3726676.1"/>
    <property type="molecule type" value="Genomic_DNA"/>
</dbReference>
<proteinExistence type="predicted"/>
<comment type="caution">
    <text evidence="2">The sequence shown here is derived from an EMBL/GenBank/DDBJ whole genome shotgun (WGS) entry which is preliminary data.</text>
</comment>
<reference evidence="2" key="1">
    <citation type="journal article" date="2023" name="G3 (Bethesda)">
        <title>A reference genome for the long-term kleptoplast-retaining sea slug Elysia crispata morphotype clarki.</title>
        <authorList>
            <person name="Eastman K.E."/>
            <person name="Pendleton A.L."/>
            <person name="Shaikh M.A."/>
            <person name="Suttiyut T."/>
            <person name="Ogas R."/>
            <person name="Tomko P."/>
            <person name="Gavelis G."/>
            <person name="Widhalm J.R."/>
            <person name="Wisecaver J.H."/>
        </authorList>
    </citation>
    <scope>NUCLEOTIDE SEQUENCE</scope>
    <source>
        <strain evidence="2">ECLA1</strain>
    </source>
</reference>
<dbReference type="Proteomes" id="UP001283361">
    <property type="component" value="Unassembled WGS sequence"/>
</dbReference>
<dbReference type="AlphaFoldDB" id="A0AAE1CQ57"/>
<evidence type="ECO:0000313" key="2">
    <source>
        <dbReference type="EMBL" id="KAK3726676.1"/>
    </source>
</evidence>
<protein>
    <submittedName>
        <fullName evidence="2">Uncharacterized protein</fullName>
    </submittedName>
</protein>
<name>A0AAE1CQ57_9GAST</name>
<evidence type="ECO:0000313" key="3">
    <source>
        <dbReference type="Proteomes" id="UP001283361"/>
    </source>
</evidence>
<feature type="region of interest" description="Disordered" evidence="1">
    <location>
        <begin position="1"/>
        <end position="21"/>
    </location>
</feature>
<evidence type="ECO:0000256" key="1">
    <source>
        <dbReference type="SAM" id="MobiDB-lite"/>
    </source>
</evidence>
<organism evidence="2 3">
    <name type="scientific">Elysia crispata</name>
    <name type="common">lettuce slug</name>
    <dbReference type="NCBI Taxonomy" id="231223"/>
    <lineage>
        <taxon>Eukaryota</taxon>
        <taxon>Metazoa</taxon>
        <taxon>Spiralia</taxon>
        <taxon>Lophotrochozoa</taxon>
        <taxon>Mollusca</taxon>
        <taxon>Gastropoda</taxon>
        <taxon>Heterobranchia</taxon>
        <taxon>Euthyneura</taxon>
        <taxon>Panpulmonata</taxon>
        <taxon>Sacoglossa</taxon>
        <taxon>Placobranchoidea</taxon>
        <taxon>Plakobranchidae</taxon>
        <taxon>Elysia</taxon>
    </lineage>
</organism>
<sequence>MAKGLVSLDKPREVPYPGSSTDRVYFTSDRVQASLCPSKRPRSALLCPAKLCQYVATLRAWQVEAPVFLIVLFVHRTEHVKVTLNLN</sequence>